<feature type="non-terminal residue" evidence="3">
    <location>
        <position position="190"/>
    </location>
</feature>
<dbReference type="Proteomes" id="UP000570003">
    <property type="component" value="Unassembled WGS sequence"/>
</dbReference>
<keyword evidence="2" id="KW-0732">Signal</keyword>
<gene>
    <name evidence="3" type="ORF">HGA06_20205</name>
</gene>
<evidence type="ECO:0000313" key="3">
    <source>
        <dbReference type="EMBL" id="NKY16366.1"/>
    </source>
</evidence>
<keyword evidence="1" id="KW-0812">Transmembrane</keyword>
<comment type="caution">
    <text evidence="3">The sequence shown here is derived from an EMBL/GenBank/DDBJ whole genome shotgun (WGS) entry which is preliminary data.</text>
</comment>
<feature type="transmembrane region" description="Helical" evidence="1">
    <location>
        <begin position="134"/>
        <end position="155"/>
    </location>
</feature>
<feature type="transmembrane region" description="Helical" evidence="1">
    <location>
        <begin position="65"/>
        <end position="82"/>
    </location>
</feature>
<keyword evidence="1" id="KW-0472">Membrane</keyword>
<dbReference type="EMBL" id="JAAXOU010000342">
    <property type="protein sequence ID" value="NKY16366.1"/>
    <property type="molecule type" value="Genomic_DNA"/>
</dbReference>
<evidence type="ECO:0008006" key="5">
    <source>
        <dbReference type="Google" id="ProtNLM"/>
    </source>
</evidence>
<dbReference type="AlphaFoldDB" id="A0AA44DG75"/>
<protein>
    <recommendedName>
        <fullName evidence="5">Integral membrane protein</fullName>
    </recommendedName>
</protein>
<reference evidence="3 4" key="1">
    <citation type="submission" date="2020-04" db="EMBL/GenBank/DDBJ databases">
        <title>MicrobeNet Type strains.</title>
        <authorList>
            <person name="Nicholson A.C."/>
        </authorList>
    </citation>
    <scope>NUCLEOTIDE SEQUENCE [LARGE SCALE GENOMIC DNA]</scope>
    <source>
        <strain evidence="3 4">DSM 40738</strain>
    </source>
</reference>
<keyword evidence="4" id="KW-1185">Reference proteome</keyword>
<evidence type="ECO:0000256" key="2">
    <source>
        <dbReference type="SAM" id="SignalP"/>
    </source>
</evidence>
<organism evidence="3 4">
    <name type="scientific">Streptomyces somaliensis (strain ATCC 33201 / DSM 40738 / JCM 12659 / KCTC 9044 / NCTC 11332 / NRRL B-12077 / IP 733)</name>
    <dbReference type="NCBI Taxonomy" id="1134445"/>
    <lineage>
        <taxon>Bacteria</taxon>
        <taxon>Bacillati</taxon>
        <taxon>Actinomycetota</taxon>
        <taxon>Actinomycetes</taxon>
        <taxon>Kitasatosporales</taxon>
        <taxon>Streptomycetaceae</taxon>
        <taxon>Streptomyces</taxon>
    </lineage>
</organism>
<evidence type="ECO:0000313" key="4">
    <source>
        <dbReference type="Proteomes" id="UP000570003"/>
    </source>
</evidence>
<evidence type="ECO:0000256" key="1">
    <source>
        <dbReference type="SAM" id="Phobius"/>
    </source>
</evidence>
<name>A0AA44DG75_STRE0</name>
<accession>A0AA44DG75</accession>
<sequence length="190" mass="19549">MRVALLCVCLVTAGSPWAREVLLDAWAAQGDGGAAMVYRALLAQGWEPSPESDPYMRVADLRGNVTFLVLLAGVVLLVPRLVGRAPAARGVRLAAAVGTGVLVSLVAAVVAWAVVVFTDPAAALVFGRDTGDAFVLFAVDGLVFGTLLGALTALVHAGAPPRTNRSACGVLAYGIPARAVSRPERFGCRG</sequence>
<keyword evidence="1" id="KW-1133">Transmembrane helix</keyword>
<feature type="signal peptide" evidence="2">
    <location>
        <begin position="1"/>
        <end position="18"/>
    </location>
</feature>
<feature type="transmembrane region" description="Helical" evidence="1">
    <location>
        <begin position="94"/>
        <end position="114"/>
    </location>
</feature>
<feature type="chain" id="PRO_5041394865" description="Integral membrane protein" evidence="2">
    <location>
        <begin position="19"/>
        <end position="190"/>
    </location>
</feature>
<proteinExistence type="predicted"/>